<feature type="domain" description="DUF306" evidence="1">
    <location>
        <begin position="8"/>
        <end position="85"/>
    </location>
</feature>
<proteinExistence type="predicted"/>
<reference evidence="2" key="1">
    <citation type="journal article" date="2014" name="Front. Microbiol.">
        <title>High frequency of phylogenetically diverse reductive dehalogenase-homologous genes in deep subseafloor sedimentary metagenomes.</title>
        <authorList>
            <person name="Kawai M."/>
            <person name="Futagami T."/>
            <person name="Toyoda A."/>
            <person name="Takaki Y."/>
            <person name="Nishi S."/>
            <person name="Hori S."/>
            <person name="Arai W."/>
            <person name="Tsubouchi T."/>
            <person name="Morono Y."/>
            <person name="Uchiyama I."/>
            <person name="Ito T."/>
            <person name="Fujiyama A."/>
            <person name="Inagaki F."/>
            <person name="Takami H."/>
        </authorList>
    </citation>
    <scope>NUCLEOTIDE SEQUENCE</scope>
    <source>
        <strain evidence="2">Expedition CK06-06</strain>
    </source>
</reference>
<evidence type="ECO:0000313" key="2">
    <source>
        <dbReference type="EMBL" id="GAI10618.1"/>
    </source>
</evidence>
<dbReference type="EMBL" id="BARV01013015">
    <property type="protein sequence ID" value="GAI10618.1"/>
    <property type="molecule type" value="Genomic_DNA"/>
</dbReference>
<dbReference type="Gene3D" id="2.40.128.270">
    <property type="match status" value="1"/>
</dbReference>
<dbReference type="InterPro" id="IPR038670">
    <property type="entry name" value="HslJ-like_sf"/>
</dbReference>
<feature type="non-terminal residue" evidence="2">
    <location>
        <position position="1"/>
    </location>
</feature>
<dbReference type="PANTHER" id="PTHR35535">
    <property type="entry name" value="HEAT SHOCK PROTEIN HSLJ"/>
    <property type="match status" value="1"/>
</dbReference>
<organism evidence="2">
    <name type="scientific">marine sediment metagenome</name>
    <dbReference type="NCBI Taxonomy" id="412755"/>
    <lineage>
        <taxon>unclassified sequences</taxon>
        <taxon>metagenomes</taxon>
        <taxon>ecological metagenomes</taxon>
    </lineage>
</organism>
<protein>
    <recommendedName>
        <fullName evidence="1">DUF306 domain-containing protein</fullName>
    </recommendedName>
</protein>
<comment type="caution">
    <text evidence="2">The sequence shown here is derived from an EMBL/GenBank/DDBJ whole genome shotgun (WGS) entry which is preliminary data.</text>
</comment>
<sequence>GLNSPFDSAKGEVSGSAGCNTYFAGYEVRGSKLSIFEMAFTEMACVSPEGVMEQEQEFLTILANAQSFQADDTTLTIYCSGGQQLYFTTATRIQ</sequence>
<dbReference type="InterPro" id="IPR005184">
    <property type="entry name" value="DUF306_Meta_HslJ"/>
</dbReference>
<dbReference type="InterPro" id="IPR053147">
    <property type="entry name" value="Hsp_HslJ-like"/>
</dbReference>
<dbReference type="PANTHER" id="PTHR35535:SF1">
    <property type="entry name" value="HEAT SHOCK PROTEIN HSLJ"/>
    <property type="match status" value="1"/>
</dbReference>
<evidence type="ECO:0000259" key="1">
    <source>
        <dbReference type="Pfam" id="PF03724"/>
    </source>
</evidence>
<accession>X1KV88</accession>
<dbReference type="Pfam" id="PF03724">
    <property type="entry name" value="META"/>
    <property type="match status" value="1"/>
</dbReference>
<dbReference type="AlphaFoldDB" id="X1KV88"/>
<name>X1KV88_9ZZZZ</name>
<gene>
    <name evidence="2" type="ORF">S06H3_23783</name>
</gene>